<dbReference type="AlphaFoldDB" id="A0A2S4PL52"/>
<feature type="compositionally biased region" description="Polar residues" evidence="1">
    <location>
        <begin position="68"/>
        <end position="77"/>
    </location>
</feature>
<name>A0A2S4PL52_9PEZI</name>
<sequence>MKQLGLGQVTGHLEKALGLVIKRFAHEDNFLNDESRCAGYSDSIYATRQGQASSSKPSYTEAIKTYFPNTPKSNLPQKPSKPLPNYTTRTRKTDNRIFVRLPENHPSQAHHVHAVKTALVNKLGHEADENQAEQILKNSQVITSVRGGRVEKAEEWFTYVINHVPRKLTFLNGESWDFTEDDALAEAQSITGLLPTKIAWSKKTLANPLSSGTIVAHFKQATNPFRLSGTSSTARLIIKSPKPTQCPK</sequence>
<dbReference type="EMBL" id="PEDP01002284">
    <property type="protein sequence ID" value="POS82762.1"/>
    <property type="molecule type" value="Genomic_DNA"/>
</dbReference>
<evidence type="ECO:0000313" key="3">
    <source>
        <dbReference type="Proteomes" id="UP000237438"/>
    </source>
</evidence>
<evidence type="ECO:0000256" key="1">
    <source>
        <dbReference type="SAM" id="MobiDB-lite"/>
    </source>
</evidence>
<keyword evidence="3" id="KW-1185">Reference proteome</keyword>
<dbReference type="OrthoDB" id="4526357at2759"/>
<dbReference type="Proteomes" id="UP000237438">
    <property type="component" value="Unassembled WGS sequence"/>
</dbReference>
<organism evidence="2 3">
    <name type="scientific">Erysiphe pulchra</name>
    <dbReference type="NCBI Taxonomy" id="225359"/>
    <lineage>
        <taxon>Eukaryota</taxon>
        <taxon>Fungi</taxon>
        <taxon>Dikarya</taxon>
        <taxon>Ascomycota</taxon>
        <taxon>Pezizomycotina</taxon>
        <taxon>Leotiomycetes</taxon>
        <taxon>Erysiphales</taxon>
        <taxon>Erysiphaceae</taxon>
        <taxon>Erysiphe</taxon>
    </lineage>
</organism>
<accession>A0A2S4PL52</accession>
<proteinExistence type="predicted"/>
<protein>
    <submittedName>
        <fullName evidence="2">Uncharacterized protein</fullName>
    </submittedName>
</protein>
<feature type="region of interest" description="Disordered" evidence="1">
    <location>
        <begin position="68"/>
        <end position="88"/>
    </location>
</feature>
<gene>
    <name evidence="2" type="ORF">EPUL_006159</name>
</gene>
<reference evidence="2 3" key="1">
    <citation type="submission" date="2017-10" db="EMBL/GenBank/DDBJ databases">
        <title>Development of genomic resources for the powdery mildew, Erysiphe pulchra.</title>
        <authorList>
            <person name="Wadl P.A."/>
            <person name="Mack B.M."/>
            <person name="Moore G."/>
            <person name="Beltz S.B."/>
        </authorList>
    </citation>
    <scope>NUCLEOTIDE SEQUENCE [LARGE SCALE GENOMIC DNA]</scope>
    <source>
        <strain evidence="2">Cflorida</strain>
    </source>
</reference>
<evidence type="ECO:0000313" key="2">
    <source>
        <dbReference type="EMBL" id="POS82762.1"/>
    </source>
</evidence>
<comment type="caution">
    <text evidence="2">The sequence shown here is derived from an EMBL/GenBank/DDBJ whole genome shotgun (WGS) entry which is preliminary data.</text>
</comment>